<feature type="non-terminal residue" evidence="27">
    <location>
        <position position="704"/>
    </location>
</feature>
<feature type="domain" description="F5/8 type C" evidence="25">
    <location>
        <begin position="56"/>
        <end position="205"/>
    </location>
</feature>
<dbReference type="InterPro" id="IPR000998">
    <property type="entry name" value="MAM_dom"/>
</dbReference>
<comment type="caution">
    <text evidence="22">Lacks conserved residue(s) required for the propagation of feature annotation.</text>
</comment>
<evidence type="ECO:0000256" key="14">
    <source>
        <dbReference type="ARBA" id="ARBA00022989"/>
    </source>
</evidence>
<dbReference type="InterPro" id="IPR050633">
    <property type="entry name" value="Neuropilin_MCO_CoagFactor"/>
</dbReference>
<keyword evidence="15 23" id="KW-0472">Membrane</keyword>
<dbReference type="PROSITE" id="PS50022">
    <property type="entry name" value="FA58C_3"/>
    <property type="match status" value="2"/>
</dbReference>
<dbReference type="GO" id="GO:0046872">
    <property type="term" value="F:metal ion binding"/>
    <property type="evidence" value="ECO:0007669"/>
    <property type="project" value="UniProtKB-KW"/>
</dbReference>
<comment type="subcellular location">
    <subcellularLocation>
        <location evidence="1">Membrane</location>
        <topology evidence="1">Single-pass type I membrane protein</topology>
    </subcellularLocation>
</comment>
<dbReference type="GO" id="GO:0001570">
    <property type="term" value="P:vasculogenesis"/>
    <property type="evidence" value="ECO:0007669"/>
    <property type="project" value="TreeGrafter"/>
</dbReference>
<dbReference type="InterPro" id="IPR008979">
    <property type="entry name" value="Galactose-bd-like_sf"/>
</dbReference>
<keyword evidence="6 23" id="KW-0812">Transmembrane</keyword>
<dbReference type="CDD" id="cd06263">
    <property type="entry name" value="MAM"/>
    <property type="match status" value="1"/>
</dbReference>
<protein>
    <submittedName>
        <fullName evidence="27">NRP1 protein</fullName>
    </submittedName>
</protein>
<dbReference type="GO" id="GO:0008201">
    <property type="term" value="F:heparin binding"/>
    <property type="evidence" value="ECO:0007669"/>
    <property type="project" value="UniProtKB-KW"/>
</dbReference>
<dbReference type="EMBL" id="VZRW01007599">
    <property type="protein sequence ID" value="NWX18470.1"/>
    <property type="molecule type" value="Genomic_DNA"/>
</dbReference>
<dbReference type="GO" id="GO:0017154">
    <property type="term" value="F:semaphorin receptor activity"/>
    <property type="evidence" value="ECO:0007669"/>
    <property type="project" value="InterPro"/>
</dbReference>
<evidence type="ECO:0000256" key="21">
    <source>
        <dbReference type="PIRSR" id="PIRSR036960-2"/>
    </source>
</evidence>
<dbReference type="InterPro" id="IPR022579">
    <property type="entry name" value="Neuropilin_C"/>
</dbReference>
<dbReference type="GO" id="GO:0007411">
    <property type="term" value="P:axon guidance"/>
    <property type="evidence" value="ECO:0007669"/>
    <property type="project" value="InterPro"/>
</dbReference>
<dbReference type="Gene3D" id="2.60.120.260">
    <property type="entry name" value="Galactose-binding domain-like"/>
    <property type="match status" value="2"/>
</dbReference>
<evidence type="ECO:0000256" key="7">
    <source>
        <dbReference type="ARBA" id="ARBA00022723"/>
    </source>
</evidence>
<evidence type="ECO:0000256" key="13">
    <source>
        <dbReference type="ARBA" id="ARBA00022974"/>
    </source>
</evidence>
<dbReference type="SUPFAM" id="SSF49785">
    <property type="entry name" value="Galactose-binding domain-like"/>
    <property type="match status" value="2"/>
</dbReference>
<dbReference type="GO" id="GO:0005886">
    <property type="term" value="C:plasma membrane"/>
    <property type="evidence" value="ECO:0007669"/>
    <property type="project" value="TreeGrafter"/>
</dbReference>
<evidence type="ECO:0000256" key="19">
    <source>
        <dbReference type="ARBA" id="ARBA00023207"/>
    </source>
</evidence>
<dbReference type="GO" id="GO:0001755">
    <property type="term" value="P:neural crest cell migration"/>
    <property type="evidence" value="ECO:0007669"/>
    <property type="project" value="TreeGrafter"/>
</dbReference>
<evidence type="ECO:0000259" key="26">
    <source>
        <dbReference type="PROSITE" id="PS50060"/>
    </source>
</evidence>
<evidence type="ECO:0000256" key="12">
    <source>
        <dbReference type="ARBA" id="ARBA00022902"/>
    </source>
</evidence>
<keyword evidence="9" id="KW-0677">Repeat</keyword>
<keyword evidence="8" id="KW-0732">Signal</keyword>
<evidence type="ECO:0000256" key="16">
    <source>
        <dbReference type="ARBA" id="ARBA00023157"/>
    </source>
</evidence>
<evidence type="ECO:0000256" key="11">
    <source>
        <dbReference type="ARBA" id="ARBA00022837"/>
    </source>
</evidence>
<keyword evidence="3" id="KW-0217">Developmental protein</keyword>
<evidence type="ECO:0000256" key="8">
    <source>
        <dbReference type="ARBA" id="ARBA00022729"/>
    </source>
</evidence>
<dbReference type="GO" id="GO:0010595">
    <property type="term" value="P:positive regulation of endothelial cell migration"/>
    <property type="evidence" value="ECO:0007669"/>
    <property type="project" value="TreeGrafter"/>
</dbReference>
<dbReference type="PROSITE" id="PS01285">
    <property type="entry name" value="FA58C_1"/>
    <property type="match status" value="2"/>
</dbReference>
<dbReference type="FunFam" id="2.60.120.200:FF:000043">
    <property type="entry name" value="Neuropilin"/>
    <property type="match status" value="1"/>
</dbReference>
<feature type="domain" description="F5/8 type C" evidence="25">
    <location>
        <begin position="212"/>
        <end position="364"/>
    </location>
</feature>
<dbReference type="AlphaFoldDB" id="A0A7K6U8G4"/>
<keyword evidence="12" id="KW-0524">Neurogenesis</keyword>
<keyword evidence="19" id="KW-0357">Heparan sulfate</keyword>
<keyword evidence="10" id="KW-0221">Differentiation</keyword>
<keyword evidence="28" id="KW-1185">Reference proteome</keyword>
<dbReference type="PIRSF" id="PIRSF036960">
    <property type="entry name" value="Neuropilin"/>
    <property type="match status" value="1"/>
</dbReference>
<organism evidence="27 28">
    <name type="scientific">Aegotheles bennettii</name>
    <dbReference type="NCBI Taxonomy" id="48278"/>
    <lineage>
        <taxon>Eukaryota</taxon>
        <taxon>Metazoa</taxon>
        <taxon>Chordata</taxon>
        <taxon>Craniata</taxon>
        <taxon>Vertebrata</taxon>
        <taxon>Euteleostomi</taxon>
        <taxon>Archelosauria</taxon>
        <taxon>Archosauria</taxon>
        <taxon>Dinosauria</taxon>
        <taxon>Saurischia</taxon>
        <taxon>Theropoda</taxon>
        <taxon>Coelurosauria</taxon>
        <taxon>Aves</taxon>
        <taxon>Neognathae</taxon>
        <taxon>Neoaves</taxon>
        <taxon>Strisores</taxon>
        <taxon>Caprimulgiformes</taxon>
        <taxon>Aegothelidae</taxon>
        <taxon>Aegotheles</taxon>
    </lineage>
</organism>
<dbReference type="PANTHER" id="PTHR46806:SF4">
    <property type="entry name" value="NEUROPILIN-1"/>
    <property type="match status" value="1"/>
</dbReference>
<dbReference type="GO" id="GO:0048010">
    <property type="term" value="P:vascular endothelial growth factor receptor signaling pathway"/>
    <property type="evidence" value="ECO:0007669"/>
    <property type="project" value="TreeGrafter"/>
</dbReference>
<keyword evidence="13" id="KW-0654">Proteoglycan</keyword>
<evidence type="ECO:0000256" key="2">
    <source>
        <dbReference type="ARBA" id="ARBA00006078"/>
    </source>
</evidence>
<dbReference type="GO" id="GO:0051491">
    <property type="term" value="P:positive regulation of filopodium assembly"/>
    <property type="evidence" value="ECO:0007669"/>
    <property type="project" value="TreeGrafter"/>
</dbReference>
<dbReference type="InterPro" id="IPR000859">
    <property type="entry name" value="CUB_dom"/>
</dbReference>
<dbReference type="SMART" id="SM00231">
    <property type="entry name" value="FA58C"/>
    <property type="match status" value="2"/>
</dbReference>
<comment type="caution">
    <text evidence="27">The sequence shown here is derived from an EMBL/GenBank/DDBJ whole genome shotgun (WGS) entry which is preliminary data.</text>
</comment>
<dbReference type="GO" id="GO:0038085">
    <property type="term" value="F:vascular endothelial growth factor binding"/>
    <property type="evidence" value="ECO:0007669"/>
    <property type="project" value="TreeGrafter"/>
</dbReference>
<dbReference type="OrthoDB" id="6155811at2759"/>
<dbReference type="FunFam" id="2.60.120.260:FF:000002">
    <property type="entry name" value="Coagulation factor VIII"/>
    <property type="match status" value="1"/>
</dbReference>
<feature type="binding site" evidence="20">
    <location>
        <position position="31"/>
    </location>
    <ligand>
        <name>Ca(2+)</name>
        <dbReference type="ChEBI" id="CHEBI:29108"/>
    </ligand>
</feature>
<dbReference type="Proteomes" id="UP000559068">
    <property type="component" value="Unassembled WGS sequence"/>
</dbReference>
<dbReference type="Gene3D" id="2.60.120.290">
    <property type="entry name" value="Spermadhesin, CUB domain"/>
    <property type="match status" value="1"/>
</dbReference>
<evidence type="ECO:0000256" key="17">
    <source>
        <dbReference type="ARBA" id="ARBA00023170"/>
    </source>
</evidence>
<sequence length="704" mass="78673">VGPHIGRYCGQNNPGRVRSSTGILSMVFYTDSAIAKEGFSANYSVSQSSVSEDFQCMEPLGMESGEIHSDQITVSSQYSTIWSSERSRLNYPENGWTPGEDSIREWIQVDLGLLRFVSGIGTQGAISKETKKEYYLKTYRVDVSSNGEDWITLKEGNKPVVFQGNSNPTDVVYRPFAKPVLTRFVRIRPVSWENGVSLRFEVYGCKITDYPCSGMLGMVSGLIPDSQITASTQVDRNWIPENARLITSRSGWALPPTTHPYTNEWLQIDLGEEKKVRGIIVQGGKHRENKVFMKKFKIGYSNNGSDWKMIMDSSKKKIKTFEGNTNYDTPELRTFEPVLTRFIRVYPERATHGGLGLRMELLGCELEAPTAVPTVSEGKPVDECDDDQANCHSGTGDDYQLTGGTTVLNTEKPTVIDNTLQPELPLYNFNCAFGWGSQKTLCHWEHDNQVDLKWAILTSKTGPIQDHTVGDGNFIYSQADESQKGKVARLLSPVIYSQNSAHCMTFWYHMSGAHVGTLKIKLRYQKPDEYDQVLWSLSGHQANCWKEGRVLLHKSVKHYQVVIEGEIGKGTGGIAVDDIKIDNHVAQEDCRILTRTSSENFAILYSISGFTPPYHTGEDYDDNISRKPGNVLKTLDPILITIIAMSALGVLLGAICGVVLYCACWHNGMSERNLSALENYNFELVDGVKLKKDKLNTQNSYSEA</sequence>
<name>A0A7K6U8G4_9AVES</name>
<evidence type="ECO:0000256" key="23">
    <source>
        <dbReference type="SAM" id="Phobius"/>
    </source>
</evidence>
<gene>
    <name evidence="27" type="primary">Nrp1</name>
    <name evidence="27" type="ORF">AEGBEN_R03221</name>
</gene>
<dbReference type="GO" id="GO:0005925">
    <property type="term" value="C:focal adhesion"/>
    <property type="evidence" value="ECO:0007669"/>
    <property type="project" value="TreeGrafter"/>
</dbReference>
<dbReference type="PROSITE" id="PS01180">
    <property type="entry name" value="CUB"/>
    <property type="match status" value="1"/>
</dbReference>
<feature type="disulfide bond" evidence="21">
    <location>
        <begin position="56"/>
        <end position="205"/>
    </location>
</feature>
<dbReference type="Pfam" id="PF00629">
    <property type="entry name" value="MAM"/>
    <property type="match status" value="1"/>
</dbReference>
<feature type="non-terminal residue" evidence="27">
    <location>
        <position position="1"/>
    </location>
</feature>
<dbReference type="InterPro" id="IPR013320">
    <property type="entry name" value="ConA-like_dom_sf"/>
</dbReference>
<dbReference type="PANTHER" id="PTHR46806">
    <property type="entry name" value="F5/8 TYPE C DOMAIN-CONTAINING PROTEIN"/>
    <property type="match status" value="1"/>
</dbReference>
<dbReference type="InterPro" id="IPR035914">
    <property type="entry name" value="Sperma_CUB_dom_sf"/>
</dbReference>
<evidence type="ECO:0000259" key="24">
    <source>
        <dbReference type="PROSITE" id="PS01180"/>
    </source>
</evidence>
<evidence type="ECO:0000256" key="5">
    <source>
        <dbReference type="ARBA" id="ARBA00022674"/>
    </source>
</evidence>
<evidence type="ECO:0000256" key="15">
    <source>
        <dbReference type="ARBA" id="ARBA00023136"/>
    </source>
</evidence>
<dbReference type="GO" id="GO:0030947">
    <property type="term" value="P:regulation of vascular endothelial growth factor receptor signaling pathway"/>
    <property type="evidence" value="ECO:0007669"/>
    <property type="project" value="TreeGrafter"/>
</dbReference>
<dbReference type="SMART" id="SM00137">
    <property type="entry name" value="MAM"/>
    <property type="match status" value="1"/>
</dbReference>
<keyword evidence="5" id="KW-0358">Heparin-binding</keyword>
<evidence type="ECO:0000256" key="3">
    <source>
        <dbReference type="ARBA" id="ARBA00022473"/>
    </source>
</evidence>
<evidence type="ECO:0000313" key="28">
    <source>
        <dbReference type="Proteomes" id="UP000559068"/>
    </source>
</evidence>
<dbReference type="CDD" id="cd00041">
    <property type="entry name" value="CUB"/>
    <property type="match status" value="1"/>
</dbReference>
<keyword evidence="14 23" id="KW-1133">Transmembrane helix</keyword>
<dbReference type="Gene3D" id="2.60.120.200">
    <property type="match status" value="1"/>
</dbReference>
<evidence type="ECO:0000256" key="6">
    <source>
        <dbReference type="ARBA" id="ARBA00022692"/>
    </source>
</evidence>
<keyword evidence="17" id="KW-0675">Receptor</keyword>
<dbReference type="InterPro" id="IPR000421">
    <property type="entry name" value="FA58C"/>
</dbReference>
<feature type="disulfide bond" evidence="21">
    <location>
        <begin position="212"/>
        <end position="364"/>
    </location>
</feature>
<reference evidence="27 28" key="1">
    <citation type="submission" date="2019-09" db="EMBL/GenBank/DDBJ databases">
        <title>Bird 10,000 Genomes (B10K) Project - Family phase.</title>
        <authorList>
            <person name="Zhang G."/>
        </authorList>
    </citation>
    <scope>NUCLEOTIDE SEQUENCE [LARGE SCALE GENOMIC DNA]</scope>
    <source>
        <strain evidence="27">B10K-DU-029-76</strain>
        <tissue evidence="27">Heart</tissue>
    </source>
</reference>
<evidence type="ECO:0000256" key="10">
    <source>
        <dbReference type="ARBA" id="ARBA00022782"/>
    </source>
</evidence>
<feature type="transmembrane region" description="Helical" evidence="23">
    <location>
        <begin position="638"/>
        <end position="663"/>
    </location>
</feature>
<dbReference type="PRINTS" id="PR00020">
    <property type="entry name" value="MAMDOMAIN"/>
</dbReference>
<evidence type="ECO:0000256" key="22">
    <source>
        <dbReference type="PROSITE-ProRule" id="PRU00059"/>
    </source>
</evidence>
<dbReference type="Pfam" id="PF00754">
    <property type="entry name" value="F5_F8_type_C"/>
    <property type="match status" value="2"/>
</dbReference>
<keyword evidence="16 21" id="KW-1015">Disulfide bond</keyword>
<evidence type="ECO:0000256" key="9">
    <source>
        <dbReference type="ARBA" id="ARBA00022737"/>
    </source>
</evidence>
<evidence type="ECO:0000259" key="25">
    <source>
        <dbReference type="PROSITE" id="PS50022"/>
    </source>
</evidence>
<dbReference type="GO" id="GO:0005021">
    <property type="term" value="F:vascular endothelial growth factor receptor activity"/>
    <property type="evidence" value="ECO:0007669"/>
    <property type="project" value="InterPro"/>
</dbReference>
<evidence type="ECO:0000256" key="1">
    <source>
        <dbReference type="ARBA" id="ARBA00004479"/>
    </source>
</evidence>
<comment type="similarity">
    <text evidence="2">Belongs to the neuropilin family.</text>
</comment>
<keyword evidence="18" id="KW-0325">Glycoprotein</keyword>
<dbReference type="GO" id="GO:0002040">
    <property type="term" value="P:sprouting angiogenesis"/>
    <property type="evidence" value="ECO:0007669"/>
    <property type="project" value="TreeGrafter"/>
</dbReference>
<dbReference type="GO" id="GO:0030424">
    <property type="term" value="C:axon"/>
    <property type="evidence" value="ECO:0007669"/>
    <property type="project" value="TreeGrafter"/>
</dbReference>
<feature type="domain" description="MAM" evidence="26">
    <location>
        <begin position="429"/>
        <end position="592"/>
    </location>
</feature>
<keyword evidence="11 20" id="KW-0106">Calcium</keyword>
<evidence type="ECO:0000256" key="20">
    <source>
        <dbReference type="PIRSR" id="PIRSR036960-1"/>
    </source>
</evidence>
<dbReference type="Pfam" id="PF11980">
    <property type="entry name" value="DUF3481"/>
    <property type="match status" value="1"/>
</dbReference>
<feature type="domain" description="CUB" evidence="24">
    <location>
        <begin position="1"/>
        <end position="46"/>
    </location>
</feature>
<dbReference type="InterPro" id="IPR014648">
    <property type="entry name" value="Neuropilin"/>
</dbReference>
<dbReference type="SUPFAM" id="SSF49899">
    <property type="entry name" value="Concanavalin A-like lectins/glucanases"/>
    <property type="match status" value="1"/>
</dbReference>
<accession>A0A7K6U8G4</accession>
<dbReference type="FunFam" id="2.60.120.260:FF:000013">
    <property type="entry name" value="Neuropilin"/>
    <property type="match status" value="1"/>
</dbReference>
<dbReference type="PROSITE" id="PS50060">
    <property type="entry name" value="MAM_2"/>
    <property type="match status" value="1"/>
</dbReference>
<dbReference type="CDD" id="cd00057">
    <property type="entry name" value="FA58C"/>
    <property type="match status" value="2"/>
</dbReference>
<evidence type="ECO:0000256" key="4">
    <source>
        <dbReference type="ARBA" id="ARBA00022657"/>
    </source>
</evidence>
<keyword evidence="7 20" id="KW-0479">Metal-binding</keyword>
<keyword evidence="4" id="KW-0037">Angiogenesis</keyword>
<dbReference type="Pfam" id="PF00431">
    <property type="entry name" value="CUB"/>
    <property type="match status" value="1"/>
</dbReference>
<dbReference type="PROSITE" id="PS00740">
    <property type="entry name" value="MAM_1"/>
    <property type="match status" value="1"/>
</dbReference>
<evidence type="ECO:0000256" key="18">
    <source>
        <dbReference type="ARBA" id="ARBA00023180"/>
    </source>
</evidence>
<dbReference type="PROSITE" id="PS01286">
    <property type="entry name" value="FA58C_2"/>
    <property type="match status" value="2"/>
</dbReference>
<dbReference type="GO" id="GO:0009611">
    <property type="term" value="P:response to wounding"/>
    <property type="evidence" value="ECO:0007669"/>
    <property type="project" value="TreeGrafter"/>
</dbReference>
<dbReference type="SUPFAM" id="SSF49854">
    <property type="entry name" value="Spermadhesin, CUB domain"/>
    <property type="match status" value="1"/>
</dbReference>
<proteinExistence type="inferred from homology"/>
<evidence type="ECO:0000313" key="27">
    <source>
        <dbReference type="EMBL" id="NWX18470.1"/>
    </source>
</evidence>